<gene>
    <name evidence="1" type="ORF">PQR01_17035</name>
</gene>
<comment type="caution">
    <text evidence="1">The sequence shown here is derived from an EMBL/GenBank/DDBJ whole genome shotgun (WGS) entry which is preliminary data.</text>
</comment>
<proteinExistence type="predicted"/>
<name>A0ACC7NDR4_9BURK</name>
<sequence>MKAAFWRLFSFKNEMIRSGFAVNVAAIIAIFEMPAVGSYSVSRTQVRTDLVEPVHHRAKSTQH</sequence>
<protein>
    <submittedName>
        <fullName evidence="1">Uncharacterized protein</fullName>
    </submittedName>
</protein>
<accession>A0ACC7NDR4</accession>
<dbReference type="Proteomes" id="UP001629235">
    <property type="component" value="Unassembled WGS sequence"/>
</dbReference>
<organism evidence="1 2">
    <name type="scientific">Paraburkholderia rhynchosiae</name>
    <dbReference type="NCBI Taxonomy" id="487049"/>
    <lineage>
        <taxon>Bacteria</taxon>
        <taxon>Pseudomonadati</taxon>
        <taxon>Pseudomonadota</taxon>
        <taxon>Betaproteobacteria</taxon>
        <taxon>Burkholderiales</taxon>
        <taxon>Burkholderiaceae</taxon>
        <taxon>Paraburkholderia</taxon>
    </lineage>
</organism>
<evidence type="ECO:0000313" key="2">
    <source>
        <dbReference type="Proteomes" id="UP001629235"/>
    </source>
</evidence>
<evidence type="ECO:0000313" key="1">
    <source>
        <dbReference type="EMBL" id="MFM0105143.1"/>
    </source>
</evidence>
<keyword evidence="2" id="KW-1185">Reference proteome</keyword>
<reference evidence="1 2" key="1">
    <citation type="journal article" date="2024" name="Chem. Sci.">
        <title>Discovery of megapolipeptins by genome mining of a Burkholderiales bacteria collection.</title>
        <authorList>
            <person name="Paulo B.S."/>
            <person name="Recchia M.J.J."/>
            <person name="Lee S."/>
            <person name="Fergusson C.H."/>
            <person name="Romanowski S.B."/>
            <person name="Hernandez A."/>
            <person name="Krull N."/>
            <person name="Liu D.Y."/>
            <person name="Cavanagh H."/>
            <person name="Bos A."/>
            <person name="Gray C.A."/>
            <person name="Murphy B.T."/>
            <person name="Linington R.G."/>
            <person name="Eustaquio A.S."/>
        </authorList>
    </citation>
    <scope>NUCLEOTIDE SEQUENCE [LARGE SCALE GENOMIC DNA]</scope>
    <source>
        <strain evidence="1 2">RL18-126-BIB-B</strain>
    </source>
</reference>
<dbReference type="EMBL" id="JAQQDW010000031">
    <property type="protein sequence ID" value="MFM0105143.1"/>
    <property type="molecule type" value="Genomic_DNA"/>
</dbReference>